<accession>A0ABP7NEI4</accession>
<evidence type="ECO:0000256" key="2">
    <source>
        <dbReference type="ARBA" id="ARBA00024993"/>
    </source>
</evidence>
<dbReference type="Pfam" id="PF00484">
    <property type="entry name" value="Pro_CA"/>
    <property type="match status" value="1"/>
</dbReference>
<protein>
    <recommendedName>
        <fullName evidence="6">Carbonic anhydrase</fullName>
    </recommendedName>
</protein>
<comment type="similarity">
    <text evidence="1">Belongs to the beta-class carbonic anhydrase family.</text>
</comment>
<comment type="function">
    <text evidence="2">Catalyzes the reversible hydration of carbon dioxide to form bicarbonate.</text>
</comment>
<feature type="compositionally biased region" description="Pro residues" evidence="3">
    <location>
        <begin position="8"/>
        <end position="18"/>
    </location>
</feature>
<evidence type="ECO:0000313" key="4">
    <source>
        <dbReference type="EMBL" id="GAA3944857.1"/>
    </source>
</evidence>
<dbReference type="InterPro" id="IPR006311">
    <property type="entry name" value="TAT_signal"/>
</dbReference>
<keyword evidence="5" id="KW-1185">Reference proteome</keyword>
<feature type="region of interest" description="Disordered" evidence="3">
    <location>
        <begin position="1"/>
        <end position="21"/>
    </location>
</feature>
<dbReference type="PROSITE" id="PS51318">
    <property type="entry name" value="TAT"/>
    <property type="match status" value="1"/>
</dbReference>
<gene>
    <name evidence="4" type="ORF">GCM10022244_60430</name>
</gene>
<proteinExistence type="inferred from homology"/>
<dbReference type="PANTHER" id="PTHR11002">
    <property type="entry name" value="CARBONIC ANHYDRASE"/>
    <property type="match status" value="1"/>
</dbReference>
<dbReference type="EMBL" id="BAABAJ010000041">
    <property type="protein sequence ID" value="GAA3944857.1"/>
    <property type="molecule type" value="Genomic_DNA"/>
</dbReference>
<dbReference type="PANTHER" id="PTHR11002:SF79">
    <property type="entry name" value="CARBONIC ANHYDRASE 2"/>
    <property type="match status" value="1"/>
</dbReference>
<reference evidence="5" key="1">
    <citation type="journal article" date="2019" name="Int. J. Syst. Evol. Microbiol.">
        <title>The Global Catalogue of Microorganisms (GCM) 10K type strain sequencing project: providing services to taxonomists for standard genome sequencing and annotation.</title>
        <authorList>
            <consortium name="The Broad Institute Genomics Platform"/>
            <consortium name="The Broad Institute Genome Sequencing Center for Infectious Disease"/>
            <person name="Wu L."/>
            <person name="Ma J."/>
        </authorList>
    </citation>
    <scope>NUCLEOTIDE SEQUENCE [LARGE SCALE GENOMIC DNA]</scope>
    <source>
        <strain evidence="5">JCM 16956</strain>
    </source>
</reference>
<dbReference type="InterPro" id="IPR001765">
    <property type="entry name" value="Carbonic_anhydrase"/>
</dbReference>
<dbReference type="Gene3D" id="3.40.1050.10">
    <property type="entry name" value="Carbonic anhydrase"/>
    <property type="match status" value="1"/>
</dbReference>
<evidence type="ECO:0008006" key="6">
    <source>
        <dbReference type="Google" id="ProtNLM"/>
    </source>
</evidence>
<sequence length="248" mass="25155">MSSVPSPSSVPAPSPAGPPVGGGRRGVLALGLAALASAAAVPVARAGAAPRVTAAPPGPRGAGRALAELRAGNARFAALRQRHPHEDAGRRSAVAVAQHPFAVVLGCVDSRVPPELVFDQGLGDLLSIRTAGQALDEAVLGSVQFGVEELGVGLVVVLGHERCGAASAAVEHVRTGAPVSGHLARVVEELAPAARAARRLPGDWVENTVRCHVDRVRDRLAGDAAFSGAEVVGARFDLETGRVAFHPS</sequence>
<evidence type="ECO:0000256" key="1">
    <source>
        <dbReference type="ARBA" id="ARBA00006217"/>
    </source>
</evidence>
<dbReference type="Proteomes" id="UP001501000">
    <property type="component" value="Unassembled WGS sequence"/>
</dbReference>
<dbReference type="SMART" id="SM00947">
    <property type="entry name" value="Pro_CA"/>
    <property type="match status" value="1"/>
</dbReference>
<organism evidence="4 5">
    <name type="scientific">Streptomyces gulbargensis</name>
    <dbReference type="NCBI Taxonomy" id="364901"/>
    <lineage>
        <taxon>Bacteria</taxon>
        <taxon>Bacillati</taxon>
        <taxon>Actinomycetota</taxon>
        <taxon>Actinomycetes</taxon>
        <taxon>Kitasatosporales</taxon>
        <taxon>Streptomycetaceae</taxon>
        <taxon>Streptomyces</taxon>
    </lineage>
</organism>
<dbReference type="SUPFAM" id="SSF53056">
    <property type="entry name" value="beta-carbonic anhydrase, cab"/>
    <property type="match status" value="1"/>
</dbReference>
<name>A0ABP7NEI4_9ACTN</name>
<evidence type="ECO:0000313" key="5">
    <source>
        <dbReference type="Proteomes" id="UP001501000"/>
    </source>
</evidence>
<evidence type="ECO:0000256" key="3">
    <source>
        <dbReference type="SAM" id="MobiDB-lite"/>
    </source>
</evidence>
<comment type="caution">
    <text evidence="4">The sequence shown here is derived from an EMBL/GenBank/DDBJ whole genome shotgun (WGS) entry which is preliminary data.</text>
</comment>
<dbReference type="InterPro" id="IPR036874">
    <property type="entry name" value="Carbonic_anhydrase_sf"/>
</dbReference>